<name>A0A1E3X3H0_9BACT</name>
<evidence type="ECO:0000313" key="2">
    <source>
        <dbReference type="Proteomes" id="UP000094056"/>
    </source>
</evidence>
<sequence>MNNLRNHLNIFSIVLSILFWSGCASVPALPELKPSEPEDPDPPAPTGVIAKTQQFMDVGSLGKGMIESKEFSAFLSKIPKDFNNNRLFLARVDEFAIGSPYSALNQWDLALENGLIQGLLSSGYKITEKLDFVAPRDASEYVGTSPKDAFYMHGIDLEDHKVITKDFKSSLLLEYQVMEFAENQKSAIIYFRMVNLASMKILASTVVKGGKFYEMLDQIDIKEYDRTYDAISNYNFPSGLYQKFAKAAVLNIDILNITGAYKSSPSKNIMAVENGLVSGLFDNSSYRSSNTFMVEKSSGFKLKYPAVYNNIVFNTNPVLYEEWAEFIKATGCSELIMYRYLEDEGIYIRVVDASNNGKILFSDVIPFSDTDNTGVFSNHDVVGRQFNKNFDFNLLNGRKLLLVDGDKQPVAAETYSQIRNRFNEMHLAIEEGIVSALVSASQKNNFSVYEKLKTLYIKRSWMYDDKIFNLNPLYLDNWQQLRDFGIDIMILYNNLIPYEDFTSSNTEYKKTAITYRVIDIVTGDVVFVGEISNLDDADGDGILDNDDAYPIDLSK</sequence>
<comment type="caution">
    <text evidence="1">The sequence shown here is derived from an EMBL/GenBank/DDBJ whole genome shotgun (WGS) entry which is preliminary data.</text>
</comment>
<dbReference type="PROSITE" id="PS51257">
    <property type="entry name" value="PROKAR_LIPOPROTEIN"/>
    <property type="match status" value="1"/>
</dbReference>
<gene>
    <name evidence="1" type="ORF">SCARUB_04721</name>
</gene>
<accession>A0A1E3X3H0</accession>
<dbReference type="EMBL" id="MAYW01000270">
    <property type="protein sequence ID" value="ODS30171.1"/>
    <property type="molecule type" value="Genomic_DNA"/>
</dbReference>
<organism evidence="1 2">
    <name type="scientific">Candidatus Scalindua rubra</name>
    <dbReference type="NCBI Taxonomy" id="1872076"/>
    <lineage>
        <taxon>Bacteria</taxon>
        <taxon>Pseudomonadati</taxon>
        <taxon>Planctomycetota</taxon>
        <taxon>Candidatus Brocadiia</taxon>
        <taxon>Candidatus Brocadiales</taxon>
        <taxon>Candidatus Scalinduaceae</taxon>
        <taxon>Candidatus Scalindua</taxon>
    </lineage>
</organism>
<dbReference type="AlphaFoldDB" id="A0A1E3X3H0"/>
<proteinExistence type="predicted"/>
<reference evidence="1 2" key="1">
    <citation type="submission" date="2016-07" db="EMBL/GenBank/DDBJ databases">
        <title>Draft genome of Scalindua rubra, obtained from a brine-seawater interface in the Red Sea, sheds light on salt adaptation in anammox bacteria.</title>
        <authorList>
            <person name="Speth D.R."/>
            <person name="Lagkouvardos I."/>
            <person name="Wang Y."/>
            <person name="Qian P.-Y."/>
            <person name="Dutilh B.E."/>
            <person name="Jetten M.S."/>
        </authorList>
    </citation>
    <scope>NUCLEOTIDE SEQUENCE [LARGE SCALE GENOMIC DNA]</scope>
    <source>
        <strain evidence="1">BSI-1</strain>
    </source>
</reference>
<protein>
    <submittedName>
        <fullName evidence="1">Uncharacterized protein</fullName>
    </submittedName>
</protein>
<evidence type="ECO:0000313" key="1">
    <source>
        <dbReference type="EMBL" id="ODS30171.1"/>
    </source>
</evidence>
<dbReference type="Proteomes" id="UP000094056">
    <property type="component" value="Unassembled WGS sequence"/>
</dbReference>